<dbReference type="GO" id="GO:0006401">
    <property type="term" value="P:RNA catabolic process"/>
    <property type="evidence" value="ECO:0007669"/>
    <property type="project" value="TreeGrafter"/>
</dbReference>
<dbReference type="PANTHER" id="PTHR11240">
    <property type="entry name" value="RIBONUCLEASE T2"/>
    <property type="match status" value="1"/>
</dbReference>
<evidence type="ECO:0000313" key="4">
    <source>
        <dbReference type="EMBL" id="KAJ8721272.1"/>
    </source>
</evidence>
<dbReference type="InterPro" id="IPR036430">
    <property type="entry name" value="RNase_T2-like_sf"/>
</dbReference>
<dbReference type="Gene3D" id="3.90.730.10">
    <property type="entry name" value="Ribonuclease T2-like"/>
    <property type="match status" value="3"/>
</dbReference>
<dbReference type="SUPFAM" id="SSF55895">
    <property type="entry name" value="Ribonuclease Rh-like"/>
    <property type="match status" value="3"/>
</dbReference>
<dbReference type="PROSITE" id="PS00531">
    <property type="entry name" value="RNASE_T2_2"/>
    <property type="match status" value="2"/>
</dbReference>
<dbReference type="Pfam" id="PF00445">
    <property type="entry name" value="Ribonuclease_T2"/>
    <property type="match status" value="3"/>
</dbReference>
<dbReference type="GO" id="GO:0003723">
    <property type="term" value="F:RNA binding"/>
    <property type="evidence" value="ECO:0007669"/>
    <property type="project" value="InterPro"/>
</dbReference>
<name>A0AAD7YNU0_MYTSE</name>
<keyword evidence="2" id="KW-1015">Disulfide bond</keyword>
<evidence type="ECO:0000313" key="5">
    <source>
        <dbReference type="Proteomes" id="UP001231518"/>
    </source>
</evidence>
<organism evidence="4 5">
    <name type="scientific">Mythimna separata</name>
    <name type="common">Oriental armyworm</name>
    <name type="synonym">Pseudaletia separata</name>
    <dbReference type="NCBI Taxonomy" id="271217"/>
    <lineage>
        <taxon>Eukaryota</taxon>
        <taxon>Metazoa</taxon>
        <taxon>Ecdysozoa</taxon>
        <taxon>Arthropoda</taxon>
        <taxon>Hexapoda</taxon>
        <taxon>Insecta</taxon>
        <taxon>Pterygota</taxon>
        <taxon>Neoptera</taxon>
        <taxon>Endopterygota</taxon>
        <taxon>Lepidoptera</taxon>
        <taxon>Glossata</taxon>
        <taxon>Ditrysia</taxon>
        <taxon>Noctuoidea</taxon>
        <taxon>Noctuidae</taxon>
        <taxon>Noctuinae</taxon>
        <taxon>Hadenini</taxon>
        <taxon>Mythimna</taxon>
    </lineage>
</organism>
<dbReference type="PANTHER" id="PTHR11240:SF22">
    <property type="entry name" value="RIBONUCLEASE T2"/>
    <property type="match status" value="1"/>
</dbReference>
<dbReference type="Proteomes" id="UP001231518">
    <property type="component" value="Chromosome 12"/>
</dbReference>
<evidence type="ECO:0000256" key="2">
    <source>
        <dbReference type="ARBA" id="ARBA00023157"/>
    </source>
</evidence>
<proteinExistence type="inferred from homology"/>
<dbReference type="EMBL" id="JARGEI010000013">
    <property type="protein sequence ID" value="KAJ8721272.1"/>
    <property type="molecule type" value="Genomic_DNA"/>
</dbReference>
<comment type="similarity">
    <text evidence="1 3">Belongs to the RNase T2 family.</text>
</comment>
<comment type="caution">
    <text evidence="4">The sequence shown here is derived from an EMBL/GenBank/DDBJ whole genome shotgun (WGS) entry which is preliminary data.</text>
</comment>
<dbReference type="InterPro" id="IPR033130">
    <property type="entry name" value="RNase_T2_His_AS_2"/>
</dbReference>
<dbReference type="CDD" id="cd01061">
    <property type="entry name" value="RNase_T2_euk"/>
    <property type="match status" value="1"/>
</dbReference>
<dbReference type="GO" id="GO:0005576">
    <property type="term" value="C:extracellular region"/>
    <property type="evidence" value="ECO:0007669"/>
    <property type="project" value="TreeGrafter"/>
</dbReference>
<gene>
    <name evidence="4" type="ORF">PYW07_002047</name>
</gene>
<protein>
    <submittedName>
        <fullName evidence="4">Uncharacterized protein</fullName>
    </submittedName>
</protein>
<sequence length="434" mass="50792">MQWSVHGIWPRDVERKYYPEFCNNSWAFDPEQIKSIEDELEQVWPNIHKETDRYSFWEHEWTKHGTCATGLQPFDSQFKYFSRGIEWSKKYPYIMDTLNSAGIFPDDTKKFSPEEFAAAVKARTKKDPMISCLPVDGVTYLEEIHLCFDPGFCPHVRADAGLHQAFRIAADIRSSQDDKHFDTVVFAQEWPVTVCKFWMEGLEDQCVYPKQKNRWTVHGIWPRKAGVDYVNFCNTGWNLNPKEIKSLETNLLQACNGMQWSVHGIWPRDVERKYYPEFCNNSWAFDPEQIKSIEDELEQVWPNIYKGTSRYSFWEHEWTKHGTCATELQPFDSQFKYFNKGIEWSKKYPYIMDTLNAAGIFPDDTKKFSAEEFAAAVKVRTKKDPMISCLPVDGVTYLEEIHLCFDKQLDLIDCDTVTNEYCDIADGIIFPANA</sequence>
<reference evidence="4" key="1">
    <citation type="submission" date="2023-03" db="EMBL/GenBank/DDBJ databases">
        <title>Chromosome-level genomes of two armyworms, Mythimna separata and Mythimna loreyi, provide insights into the biosynthesis and reception of sex pheromones.</title>
        <authorList>
            <person name="Zhao H."/>
        </authorList>
    </citation>
    <scope>NUCLEOTIDE SEQUENCE</scope>
    <source>
        <strain evidence="4">BeijingLab</strain>
        <tissue evidence="4">Pupa</tissue>
    </source>
</reference>
<dbReference type="InterPro" id="IPR033697">
    <property type="entry name" value="Ribonuclease_T2_eukaryotic"/>
</dbReference>
<accession>A0AAD7YNU0</accession>
<dbReference type="GO" id="GO:0033897">
    <property type="term" value="F:ribonuclease T2 activity"/>
    <property type="evidence" value="ECO:0007669"/>
    <property type="project" value="InterPro"/>
</dbReference>
<keyword evidence="5" id="KW-1185">Reference proteome</keyword>
<dbReference type="AlphaFoldDB" id="A0AAD7YNU0"/>
<evidence type="ECO:0000256" key="1">
    <source>
        <dbReference type="ARBA" id="ARBA00007469"/>
    </source>
</evidence>
<dbReference type="InterPro" id="IPR001568">
    <property type="entry name" value="RNase_T2-like"/>
</dbReference>
<evidence type="ECO:0000256" key="3">
    <source>
        <dbReference type="RuleBase" id="RU004328"/>
    </source>
</evidence>